<gene>
    <name evidence="2" type="ORF">CP981_35335</name>
</gene>
<dbReference type="EMBL" id="CP023691">
    <property type="protein sequence ID" value="QEV56175.1"/>
    <property type="molecule type" value="Genomic_DNA"/>
</dbReference>
<proteinExistence type="predicted"/>
<feature type="compositionally biased region" description="Low complexity" evidence="1">
    <location>
        <begin position="74"/>
        <end position="89"/>
    </location>
</feature>
<reference evidence="2 3" key="1">
    <citation type="submission" date="2017-09" db="EMBL/GenBank/DDBJ databases">
        <authorList>
            <person name="Lee N."/>
            <person name="Cho B.-K."/>
        </authorList>
    </citation>
    <scope>NUCLEOTIDE SEQUENCE [LARGE SCALE GENOMIC DNA]</scope>
    <source>
        <strain evidence="2 3">ATCC 23948</strain>
    </source>
</reference>
<accession>A0AAE6TQY4</accession>
<feature type="compositionally biased region" description="Basic and acidic residues" evidence="1">
    <location>
        <begin position="1"/>
        <end position="18"/>
    </location>
</feature>
<organism evidence="2 3">
    <name type="scientific">Streptomyces platensis</name>
    <dbReference type="NCBI Taxonomy" id="58346"/>
    <lineage>
        <taxon>Bacteria</taxon>
        <taxon>Bacillati</taxon>
        <taxon>Actinomycetota</taxon>
        <taxon>Actinomycetes</taxon>
        <taxon>Kitasatosporales</taxon>
        <taxon>Streptomycetaceae</taxon>
        <taxon>Streptomyces</taxon>
    </lineage>
</organism>
<evidence type="ECO:0000313" key="3">
    <source>
        <dbReference type="Proteomes" id="UP000325458"/>
    </source>
</evidence>
<dbReference type="Proteomes" id="UP000325458">
    <property type="component" value="Chromosome"/>
</dbReference>
<evidence type="ECO:0000256" key="1">
    <source>
        <dbReference type="SAM" id="MobiDB-lite"/>
    </source>
</evidence>
<evidence type="ECO:0000313" key="2">
    <source>
        <dbReference type="EMBL" id="QEV56175.1"/>
    </source>
</evidence>
<sequence>MTKIRPPRDLHVMRDARRGRAVLHRPPGRDSTDDGGGPDDRPMRPSQGVPLPMRPEPMPHDVTVAGPAHGGQRRTGPTATAPAIRRTTPCPSPPPSRT</sequence>
<name>A0AAE6TQY4_STRPT</name>
<protein>
    <submittedName>
        <fullName evidence="2">Uncharacterized protein</fullName>
    </submittedName>
</protein>
<dbReference type="KEGG" id="spla:CP981_35335"/>
<dbReference type="AlphaFoldDB" id="A0AAE6TQY4"/>
<feature type="compositionally biased region" description="Basic and acidic residues" evidence="1">
    <location>
        <begin position="27"/>
        <end position="43"/>
    </location>
</feature>
<feature type="region of interest" description="Disordered" evidence="1">
    <location>
        <begin position="1"/>
        <end position="98"/>
    </location>
</feature>